<keyword evidence="11" id="KW-1185">Reference proteome</keyword>
<evidence type="ECO:0000256" key="4">
    <source>
        <dbReference type="ARBA" id="ARBA00022857"/>
    </source>
</evidence>
<evidence type="ECO:0000256" key="2">
    <source>
        <dbReference type="ARBA" id="ARBA00022571"/>
    </source>
</evidence>
<dbReference type="STRING" id="1156395.DBT_2252"/>
<keyword evidence="7" id="KW-0963">Cytoplasm</keyword>
<feature type="domain" description="Semialdehyde dehydrogenase NAD-binding" evidence="9">
    <location>
        <begin position="4"/>
        <end position="142"/>
    </location>
</feature>
<dbReference type="Pfam" id="PF01118">
    <property type="entry name" value="Semialdhyde_dh"/>
    <property type="match status" value="1"/>
</dbReference>
<dbReference type="Pfam" id="PF22698">
    <property type="entry name" value="Semialdhyde_dhC_1"/>
    <property type="match status" value="1"/>
</dbReference>
<dbReference type="AlphaFoldDB" id="A0A1B9F362"/>
<keyword evidence="3 7" id="KW-0028">Amino-acid biosynthesis</keyword>
<dbReference type="GO" id="GO:0051287">
    <property type="term" value="F:NAD binding"/>
    <property type="evidence" value="ECO:0007669"/>
    <property type="project" value="InterPro"/>
</dbReference>
<dbReference type="SUPFAM" id="SSF55347">
    <property type="entry name" value="Glyceraldehyde-3-phosphate dehydrogenase-like, C-terminal domain"/>
    <property type="match status" value="1"/>
</dbReference>
<evidence type="ECO:0000256" key="5">
    <source>
        <dbReference type="ARBA" id="ARBA00023002"/>
    </source>
</evidence>
<comment type="subcellular location">
    <subcellularLocation>
        <location evidence="7">Cytoplasm</location>
    </subcellularLocation>
</comment>
<dbReference type="InterPro" id="IPR050085">
    <property type="entry name" value="AGPR"/>
</dbReference>
<sequence>MAIQCAIIGGSGYTGGELLRILSTHPGVEITCVTSRKYAGMPISALFPSLRGIVDINFEDYSPESLKERAQIAFTAVPHQAAMPVVRELLDAGLKVIDLSADFRLHDADVYENWYGEHSQKELLERAVYGLPEIYREKIKAAELVANPGCYPTSAILPLYPILKRGIVDSNGIIIDSKSGVSGAGRTSSSAFGYSEVNEGFKAYKVCEHRHTPEIEQELSMACGAPLTLNFTPHLVPMTRGILTTSYSKLKEDVDEQELIDILRDFYNESPFVRVLDQGLFPDCHNVRGSNFCDIGVRVCKRTNTLILISAIDNLVKGASGQAVQNMNIMEGLDETIGLQSPPLFP</sequence>
<protein>
    <recommendedName>
        <fullName evidence="7">N-acetyl-gamma-glutamyl-phosphate reductase</fullName>
        <shortName evidence="7">AGPR</shortName>
        <ecNumber evidence="7">1.2.1.38</ecNumber>
    </recommendedName>
    <alternativeName>
        <fullName evidence="7">N-acetyl-glutamate semialdehyde dehydrogenase</fullName>
        <shortName evidence="7">NAGSA dehydrogenase</shortName>
    </alternativeName>
</protein>
<dbReference type="PANTHER" id="PTHR32338">
    <property type="entry name" value="N-ACETYL-GAMMA-GLUTAMYL-PHOSPHATE REDUCTASE, CHLOROPLASTIC-RELATED-RELATED"/>
    <property type="match status" value="1"/>
</dbReference>
<dbReference type="InterPro" id="IPR023013">
    <property type="entry name" value="AGPR_AS"/>
</dbReference>
<dbReference type="UniPathway" id="UPA00068">
    <property type="reaction ID" value="UER00108"/>
</dbReference>
<name>A0A1B9F362_9BACT</name>
<accession>A0A1B9F362</accession>
<evidence type="ECO:0000256" key="8">
    <source>
        <dbReference type="PROSITE-ProRule" id="PRU10010"/>
    </source>
</evidence>
<dbReference type="InterPro" id="IPR036291">
    <property type="entry name" value="NAD(P)-bd_dom_sf"/>
</dbReference>
<dbReference type="CDD" id="cd17895">
    <property type="entry name" value="AGPR_1_N"/>
    <property type="match status" value="1"/>
</dbReference>
<dbReference type="InterPro" id="IPR000534">
    <property type="entry name" value="Semialdehyde_DH_NAD-bd"/>
</dbReference>
<dbReference type="GO" id="GO:0003942">
    <property type="term" value="F:N-acetyl-gamma-glutamyl-phosphate reductase activity"/>
    <property type="evidence" value="ECO:0007669"/>
    <property type="project" value="UniProtKB-UniRule"/>
</dbReference>
<keyword evidence="4 7" id="KW-0521">NADP</keyword>
<comment type="pathway">
    <text evidence="1 7">Amino-acid biosynthesis; L-arginine biosynthesis; N(2)-acetyl-L-ornithine from L-glutamate: step 3/4.</text>
</comment>
<dbReference type="GO" id="GO:0005737">
    <property type="term" value="C:cytoplasm"/>
    <property type="evidence" value="ECO:0007669"/>
    <property type="project" value="UniProtKB-SubCell"/>
</dbReference>
<dbReference type="RefSeq" id="WP_244155354.1">
    <property type="nucleotide sequence ID" value="NZ_MAGO01000013.1"/>
</dbReference>
<dbReference type="HAMAP" id="MF_00150">
    <property type="entry name" value="ArgC_type1"/>
    <property type="match status" value="1"/>
</dbReference>
<evidence type="ECO:0000256" key="6">
    <source>
        <dbReference type="ARBA" id="ARBA00050557"/>
    </source>
</evidence>
<dbReference type="SMART" id="SM00859">
    <property type="entry name" value="Semialdhyde_dh"/>
    <property type="match status" value="1"/>
</dbReference>
<dbReference type="EMBL" id="MAGO01000013">
    <property type="protein sequence ID" value="OCC14379.1"/>
    <property type="molecule type" value="Genomic_DNA"/>
</dbReference>
<comment type="function">
    <text evidence="7">Catalyzes the NADPH-dependent reduction of N-acetyl-5-glutamyl phosphate to yield N-acetyl-L-glutamate 5-semialdehyde.</text>
</comment>
<keyword evidence="5 7" id="KW-0560">Oxidoreductase</keyword>
<keyword evidence="2 7" id="KW-0055">Arginine biosynthesis</keyword>
<dbReference type="InterPro" id="IPR058924">
    <property type="entry name" value="AGPR_dimerisation_dom"/>
</dbReference>
<dbReference type="PATRIC" id="fig|1156395.6.peg.2281"/>
<dbReference type="EC" id="1.2.1.38" evidence="7"/>
<evidence type="ECO:0000256" key="1">
    <source>
        <dbReference type="ARBA" id="ARBA00004862"/>
    </source>
</evidence>
<gene>
    <name evidence="7" type="primary">argC</name>
    <name evidence="10" type="ORF">DBT_2252</name>
</gene>
<comment type="similarity">
    <text evidence="7">Belongs to the NAGSA dehydrogenase family. Type 1 subfamily.</text>
</comment>
<dbReference type="Proteomes" id="UP000093080">
    <property type="component" value="Unassembled WGS sequence"/>
</dbReference>
<dbReference type="InterPro" id="IPR000706">
    <property type="entry name" value="AGPR_type-1"/>
</dbReference>
<evidence type="ECO:0000259" key="9">
    <source>
        <dbReference type="SMART" id="SM00859"/>
    </source>
</evidence>
<dbReference type="GO" id="GO:0070401">
    <property type="term" value="F:NADP+ binding"/>
    <property type="evidence" value="ECO:0007669"/>
    <property type="project" value="InterPro"/>
</dbReference>
<dbReference type="SUPFAM" id="SSF51735">
    <property type="entry name" value="NAD(P)-binding Rossmann-fold domains"/>
    <property type="match status" value="1"/>
</dbReference>
<evidence type="ECO:0000256" key="3">
    <source>
        <dbReference type="ARBA" id="ARBA00022605"/>
    </source>
</evidence>
<dbReference type="NCBIfam" id="TIGR01850">
    <property type="entry name" value="argC"/>
    <property type="match status" value="1"/>
</dbReference>
<dbReference type="CDD" id="cd23934">
    <property type="entry name" value="AGPR_1_C"/>
    <property type="match status" value="1"/>
</dbReference>
<reference evidence="10 11" key="1">
    <citation type="submission" date="2016-06" db="EMBL/GenBank/DDBJ databases">
        <title>Respiratory ammonification of nitrate coupled to the oxidation of elemental sulfur in deep-sea autotrophic thermophilic bacteria.</title>
        <authorList>
            <person name="Slobodkina G.B."/>
            <person name="Mardanov A.V."/>
            <person name="Ravin N.V."/>
            <person name="Frolova A.A."/>
            <person name="Viryasiv M.B."/>
            <person name="Chernyh N.A."/>
            <person name="Bonch-Osmolovskaya E.A."/>
            <person name="Slobodkin A.I."/>
        </authorList>
    </citation>
    <scope>NUCLEOTIDE SEQUENCE [LARGE SCALE GENOMIC DNA]</scope>
    <source>
        <strain evidence="10 11">S69</strain>
    </source>
</reference>
<comment type="catalytic activity">
    <reaction evidence="6 7">
        <text>N-acetyl-L-glutamate 5-semialdehyde + phosphate + NADP(+) = N-acetyl-L-glutamyl 5-phosphate + NADPH + H(+)</text>
        <dbReference type="Rhea" id="RHEA:21588"/>
        <dbReference type="ChEBI" id="CHEBI:15378"/>
        <dbReference type="ChEBI" id="CHEBI:29123"/>
        <dbReference type="ChEBI" id="CHEBI:43474"/>
        <dbReference type="ChEBI" id="CHEBI:57783"/>
        <dbReference type="ChEBI" id="CHEBI:57936"/>
        <dbReference type="ChEBI" id="CHEBI:58349"/>
        <dbReference type="EC" id="1.2.1.38"/>
    </reaction>
</comment>
<dbReference type="GO" id="GO:0006526">
    <property type="term" value="P:L-arginine biosynthetic process"/>
    <property type="evidence" value="ECO:0007669"/>
    <property type="project" value="UniProtKB-UniRule"/>
</dbReference>
<feature type="active site" evidence="7 8">
    <location>
        <position position="150"/>
    </location>
</feature>
<evidence type="ECO:0000313" key="10">
    <source>
        <dbReference type="EMBL" id="OCC14379.1"/>
    </source>
</evidence>
<comment type="caution">
    <text evidence="10">The sequence shown here is derived from an EMBL/GenBank/DDBJ whole genome shotgun (WGS) entry which is preliminary data.</text>
</comment>
<organism evidence="10 11">
    <name type="scientific">Dissulfuribacter thermophilus</name>
    <dbReference type="NCBI Taxonomy" id="1156395"/>
    <lineage>
        <taxon>Bacteria</taxon>
        <taxon>Pseudomonadati</taxon>
        <taxon>Thermodesulfobacteriota</taxon>
        <taxon>Dissulfuribacteria</taxon>
        <taxon>Dissulfuribacterales</taxon>
        <taxon>Dissulfuribacteraceae</taxon>
        <taxon>Dissulfuribacter</taxon>
    </lineage>
</organism>
<dbReference type="Gene3D" id="3.40.50.720">
    <property type="entry name" value="NAD(P)-binding Rossmann-like Domain"/>
    <property type="match status" value="1"/>
</dbReference>
<dbReference type="PANTHER" id="PTHR32338:SF10">
    <property type="entry name" value="N-ACETYL-GAMMA-GLUTAMYL-PHOSPHATE REDUCTASE, CHLOROPLASTIC-RELATED"/>
    <property type="match status" value="1"/>
</dbReference>
<dbReference type="PROSITE" id="PS01224">
    <property type="entry name" value="ARGC"/>
    <property type="match status" value="1"/>
</dbReference>
<dbReference type="FunFam" id="3.30.360.10:FF:000014">
    <property type="entry name" value="N-acetyl-gamma-glutamyl-phosphate reductase"/>
    <property type="match status" value="1"/>
</dbReference>
<proteinExistence type="inferred from homology"/>
<dbReference type="Gene3D" id="3.30.360.10">
    <property type="entry name" value="Dihydrodipicolinate Reductase, domain 2"/>
    <property type="match status" value="1"/>
</dbReference>
<evidence type="ECO:0000313" key="11">
    <source>
        <dbReference type="Proteomes" id="UP000093080"/>
    </source>
</evidence>
<evidence type="ECO:0000256" key="7">
    <source>
        <dbReference type="HAMAP-Rule" id="MF_00150"/>
    </source>
</evidence>